<evidence type="ECO:0000313" key="3">
    <source>
        <dbReference type="EMBL" id="SEM38205.1"/>
    </source>
</evidence>
<dbReference type="PROSITE" id="PS51781">
    <property type="entry name" value="SH3B"/>
    <property type="match status" value="1"/>
</dbReference>
<dbReference type="Gene3D" id="2.30.30.40">
    <property type="entry name" value="SH3 Domains"/>
    <property type="match status" value="1"/>
</dbReference>
<evidence type="ECO:0000259" key="2">
    <source>
        <dbReference type="PROSITE" id="PS51781"/>
    </source>
</evidence>
<keyword evidence="1" id="KW-0472">Membrane</keyword>
<dbReference type="Proteomes" id="UP000198984">
    <property type="component" value="Unassembled WGS sequence"/>
</dbReference>
<sequence>MNWSFRKSTNAISSFEMTHPGTNKKDTRTYVNLRADGIYYRKKITGDISYTPSQPHTYYQQGDDNITQHTITSAPVDQLTDIDSKDFIDELNIKSSRSSYLNWFGILPAILFCIFLIAHYNRIAKVTYDKKYIVTIKEAKTGINIRLNPDKKSAVVGGALEGDKFDLVDSTNTNWYEINHGGMNAYVSREFAAIDSLNINKRTYSGFEVESDSFIKWFLAGMLFFSLLCYQLKKIDKKRMLTEIYYDMDESIAEVYEKFIVHFSELTQSKRVWQYLHSQYSNSYKYNAGAGKLITRIGVKSVYNDKKPSSTFITNVKIPNINLRNTQLYFFPERLIIKRNNHFAAVFYKSLTIDSKITRFIEEEPLSPDAIVVGHTWKYLNKNGTPDRRFNDNRQLPICSYSEYTIRSNSGVHEIITTSKRGAFDSFTHFIAAIGKFQNRIANALSES</sequence>
<name>A0A1H7XX10_9BACT</name>
<gene>
    <name evidence="3" type="ORF">SAMN04488505_104226</name>
</gene>
<evidence type="ECO:0000313" key="4">
    <source>
        <dbReference type="Proteomes" id="UP000198984"/>
    </source>
</evidence>
<dbReference type="InterPro" id="IPR003646">
    <property type="entry name" value="SH3-like_bac-type"/>
</dbReference>
<evidence type="ECO:0000256" key="1">
    <source>
        <dbReference type="SAM" id="Phobius"/>
    </source>
</evidence>
<dbReference type="EMBL" id="FOBB01000004">
    <property type="protein sequence ID" value="SEM38205.1"/>
    <property type="molecule type" value="Genomic_DNA"/>
</dbReference>
<feature type="domain" description="SH3b" evidence="2">
    <location>
        <begin position="129"/>
        <end position="196"/>
    </location>
</feature>
<dbReference type="OrthoDB" id="9806903at2"/>
<keyword evidence="4" id="KW-1185">Reference proteome</keyword>
<organism evidence="3 4">
    <name type="scientific">Chitinophaga rupis</name>
    <dbReference type="NCBI Taxonomy" id="573321"/>
    <lineage>
        <taxon>Bacteria</taxon>
        <taxon>Pseudomonadati</taxon>
        <taxon>Bacteroidota</taxon>
        <taxon>Chitinophagia</taxon>
        <taxon>Chitinophagales</taxon>
        <taxon>Chitinophagaceae</taxon>
        <taxon>Chitinophaga</taxon>
    </lineage>
</organism>
<feature type="transmembrane region" description="Helical" evidence="1">
    <location>
        <begin position="214"/>
        <end position="232"/>
    </location>
</feature>
<protein>
    <submittedName>
        <fullName evidence="3">SH3 domain-containing protein</fullName>
    </submittedName>
</protein>
<feature type="transmembrane region" description="Helical" evidence="1">
    <location>
        <begin position="100"/>
        <end position="120"/>
    </location>
</feature>
<proteinExistence type="predicted"/>
<dbReference type="Pfam" id="PF08239">
    <property type="entry name" value="SH3_3"/>
    <property type="match status" value="1"/>
</dbReference>
<accession>A0A1H7XX10</accession>
<dbReference type="AlphaFoldDB" id="A0A1H7XX10"/>
<keyword evidence="1" id="KW-0812">Transmembrane</keyword>
<keyword evidence="1" id="KW-1133">Transmembrane helix</keyword>
<dbReference type="RefSeq" id="WP_143081055.1">
    <property type="nucleotide sequence ID" value="NZ_FOBB01000004.1"/>
</dbReference>
<dbReference type="STRING" id="573321.SAMN04488505_104226"/>
<reference evidence="3 4" key="1">
    <citation type="submission" date="2016-10" db="EMBL/GenBank/DDBJ databases">
        <authorList>
            <person name="de Groot N.N."/>
        </authorList>
    </citation>
    <scope>NUCLEOTIDE SEQUENCE [LARGE SCALE GENOMIC DNA]</scope>
    <source>
        <strain evidence="3 4">DSM 21039</strain>
    </source>
</reference>